<evidence type="ECO:0000256" key="1">
    <source>
        <dbReference type="SAM" id="MobiDB-lite"/>
    </source>
</evidence>
<proteinExistence type="predicted"/>
<dbReference type="SUPFAM" id="SSF100895">
    <property type="entry name" value="Kazal-type serine protease inhibitors"/>
    <property type="match status" value="1"/>
</dbReference>
<dbReference type="InParanoid" id="F2TZK7"/>
<keyword evidence="2" id="KW-0472">Membrane</keyword>
<dbReference type="RefSeq" id="XP_004997987.1">
    <property type="nucleotide sequence ID" value="XM_004997930.1"/>
</dbReference>
<evidence type="ECO:0000256" key="2">
    <source>
        <dbReference type="SAM" id="Phobius"/>
    </source>
</evidence>
<dbReference type="Proteomes" id="UP000007799">
    <property type="component" value="Unassembled WGS sequence"/>
</dbReference>
<gene>
    <name evidence="4" type="ORF">PTSG_01999</name>
</gene>
<evidence type="ECO:0000256" key="3">
    <source>
        <dbReference type="SAM" id="SignalP"/>
    </source>
</evidence>
<feature type="region of interest" description="Disordered" evidence="1">
    <location>
        <begin position="36"/>
        <end position="66"/>
    </location>
</feature>
<sequence length="465" mass="48577">MPATMQAATVIVAAVVLLTSIPCNAMRVAAQAPLEGASSSSTWSSSSSTSSLPYTSSSEASSSTSSLAFTSTVPDTTSLLDTTTWQDTTSTTTTIAATTTTTTTAAEPRTAVAAHDVSRWPTPTGEECFCTPSGGPVCGVNGQPFENACIPSCARIPFFAVPCDQARLAQLTSSTTTTMTELASTTAKDTGMFSTGLAMVLSWFSVTSSSSVVLQFTTDVDVSTIDVNRIYFYSSEDPSTMLQLEAETQAMLPTDEGHWVQLAVSASSWADLVELAATHVLLLAGAVHAVDGAPCPQMVAGRISAPSFAEGNEPVADTTAAPTSNTAGIGQTSTTVLVGVVLAVCLVLVAISALMYAKQKRMSDYKPHLLDLSETASSFVPSPVPRRKKDAESGLEWDNLLRFNNGLPAHHPSWYSEGLSTGSSVYVDDDLLAPQAAGAQYEEEHAHEVDAASYRSSVTASVLFS</sequence>
<evidence type="ECO:0000313" key="5">
    <source>
        <dbReference type="Proteomes" id="UP000007799"/>
    </source>
</evidence>
<feature type="compositionally biased region" description="Low complexity" evidence="1">
    <location>
        <begin position="38"/>
        <end position="66"/>
    </location>
</feature>
<dbReference type="OrthoDB" id="126772at2759"/>
<evidence type="ECO:0008006" key="6">
    <source>
        <dbReference type="Google" id="ProtNLM"/>
    </source>
</evidence>
<feature type="transmembrane region" description="Helical" evidence="2">
    <location>
        <begin position="336"/>
        <end position="357"/>
    </location>
</feature>
<feature type="signal peptide" evidence="3">
    <location>
        <begin position="1"/>
        <end position="25"/>
    </location>
</feature>
<keyword evidence="5" id="KW-1185">Reference proteome</keyword>
<keyword evidence="2" id="KW-0812">Transmembrane</keyword>
<feature type="chain" id="PRO_5003290584" description="Kazal-like domain-containing protein" evidence="3">
    <location>
        <begin position="26"/>
        <end position="465"/>
    </location>
</feature>
<dbReference type="InterPro" id="IPR036058">
    <property type="entry name" value="Kazal_dom_sf"/>
</dbReference>
<dbReference type="GeneID" id="16078583"/>
<reference evidence="4" key="1">
    <citation type="submission" date="2009-08" db="EMBL/GenBank/DDBJ databases">
        <title>Annotation of Salpingoeca rosetta.</title>
        <authorList>
            <consortium name="The Broad Institute Genome Sequencing Platform"/>
            <person name="Russ C."/>
            <person name="Cuomo C."/>
            <person name="Burger G."/>
            <person name="Gray M.W."/>
            <person name="Holland P.W.H."/>
            <person name="King N."/>
            <person name="Lang F.B.F."/>
            <person name="Roger A.J."/>
            <person name="Ruiz-Trillo I."/>
            <person name="Young S.K."/>
            <person name="Zeng Q."/>
            <person name="Gargeya S."/>
            <person name="Alvarado L."/>
            <person name="Berlin A."/>
            <person name="Chapman S.B."/>
            <person name="Chen Z."/>
            <person name="Freedman E."/>
            <person name="Gellesch M."/>
            <person name="Goldberg J."/>
            <person name="Griggs A."/>
            <person name="Gujja S."/>
            <person name="Heilman E."/>
            <person name="Heiman D."/>
            <person name="Howarth C."/>
            <person name="Mehta T."/>
            <person name="Neiman D."/>
            <person name="Pearson M."/>
            <person name="Roberts A."/>
            <person name="Saif S."/>
            <person name="Shea T."/>
            <person name="Shenoy N."/>
            <person name="Sisk P."/>
            <person name="Stolte C."/>
            <person name="Sykes S."/>
            <person name="White J."/>
            <person name="Yandava C."/>
            <person name="Haas B."/>
            <person name="Nusbaum C."/>
            <person name="Birren B."/>
        </authorList>
    </citation>
    <scope>NUCLEOTIDE SEQUENCE [LARGE SCALE GENOMIC DNA]</scope>
    <source>
        <strain evidence="4">ATCC 50818</strain>
    </source>
</reference>
<evidence type="ECO:0000313" key="4">
    <source>
        <dbReference type="EMBL" id="EGD79031.1"/>
    </source>
</evidence>
<dbReference type="AlphaFoldDB" id="F2TZK7"/>
<name>F2TZK7_SALR5</name>
<organism evidence="5">
    <name type="scientific">Salpingoeca rosetta (strain ATCC 50818 / BSB-021)</name>
    <dbReference type="NCBI Taxonomy" id="946362"/>
    <lineage>
        <taxon>Eukaryota</taxon>
        <taxon>Choanoflagellata</taxon>
        <taxon>Craspedida</taxon>
        <taxon>Salpingoecidae</taxon>
        <taxon>Salpingoeca</taxon>
    </lineage>
</organism>
<dbReference type="EMBL" id="GL832957">
    <property type="protein sequence ID" value="EGD79031.1"/>
    <property type="molecule type" value="Genomic_DNA"/>
</dbReference>
<keyword evidence="3" id="KW-0732">Signal</keyword>
<accession>F2TZK7</accession>
<dbReference type="KEGG" id="sre:PTSG_01999"/>
<protein>
    <recommendedName>
        <fullName evidence="6">Kazal-like domain-containing protein</fullName>
    </recommendedName>
</protein>
<keyword evidence="2" id="KW-1133">Transmembrane helix</keyword>